<reference evidence="1 2" key="1">
    <citation type="journal article" date="2020" name="BMC Genomics">
        <title>Intraspecific diversification of the crop wild relative Brassica cretica Lam. using demographic model selection.</title>
        <authorList>
            <person name="Kioukis A."/>
            <person name="Michalopoulou V.A."/>
            <person name="Briers L."/>
            <person name="Pirintsos S."/>
            <person name="Studholme D.J."/>
            <person name="Pavlidis P."/>
            <person name="Sarris P.F."/>
        </authorList>
    </citation>
    <scope>NUCLEOTIDE SEQUENCE [LARGE SCALE GENOMIC DNA]</scope>
    <source>
        <strain evidence="2">cv. PFS-1207/04</strain>
    </source>
</reference>
<gene>
    <name evidence="1" type="ORF">DY000_02044142</name>
</gene>
<keyword evidence="2" id="KW-1185">Reference proteome</keyword>
<dbReference type="Proteomes" id="UP000266723">
    <property type="component" value="Unassembled WGS sequence"/>
</dbReference>
<proteinExistence type="predicted"/>
<protein>
    <recommendedName>
        <fullName evidence="3">DUF4283 domain-containing protein</fullName>
    </recommendedName>
</protein>
<name>A0ABQ7EW14_BRACR</name>
<comment type="caution">
    <text evidence="1">The sequence shown here is derived from an EMBL/GenBank/DDBJ whole genome shotgun (WGS) entry which is preliminary data.</text>
</comment>
<dbReference type="EMBL" id="QGKV02000297">
    <property type="protein sequence ID" value="KAF3607440.1"/>
    <property type="molecule type" value="Genomic_DNA"/>
</dbReference>
<accession>A0ABQ7EW14</accession>
<sequence length="151" mass="17021">MIGNFQTDALLCCVPPPSFRFRETVALTALVLPAFVSEKAVALIAPSFRRLLLLFDLESVLDLRFWWSFGRAFSLILGEDVVDLRWISDDCIDGGCIPVMWWGFDLRTCAPLMVFRSRRGGRMTRVPRCEDLDTCPVHATRVNEEAPLGLG</sequence>
<evidence type="ECO:0008006" key="3">
    <source>
        <dbReference type="Google" id="ProtNLM"/>
    </source>
</evidence>
<organism evidence="1 2">
    <name type="scientific">Brassica cretica</name>
    <name type="common">Mustard</name>
    <dbReference type="NCBI Taxonomy" id="69181"/>
    <lineage>
        <taxon>Eukaryota</taxon>
        <taxon>Viridiplantae</taxon>
        <taxon>Streptophyta</taxon>
        <taxon>Embryophyta</taxon>
        <taxon>Tracheophyta</taxon>
        <taxon>Spermatophyta</taxon>
        <taxon>Magnoliopsida</taxon>
        <taxon>eudicotyledons</taxon>
        <taxon>Gunneridae</taxon>
        <taxon>Pentapetalae</taxon>
        <taxon>rosids</taxon>
        <taxon>malvids</taxon>
        <taxon>Brassicales</taxon>
        <taxon>Brassicaceae</taxon>
        <taxon>Brassiceae</taxon>
        <taxon>Brassica</taxon>
    </lineage>
</organism>
<evidence type="ECO:0000313" key="2">
    <source>
        <dbReference type="Proteomes" id="UP000266723"/>
    </source>
</evidence>
<evidence type="ECO:0000313" key="1">
    <source>
        <dbReference type="EMBL" id="KAF3607440.1"/>
    </source>
</evidence>